<dbReference type="Proteomes" id="UP001596523">
    <property type="component" value="Unassembled WGS sequence"/>
</dbReference>
<evidence type="ECO:0000313" key="4">
    <source>
        <dbReference type="Proteomes" id="UP001596523"/>
    </source>
</evidence>
<feature type="region of interest" description="Disordered" evidence="1">
    <location>
        <begin position="51"/>
        <end position="74"/>
    </location>
</feature>
<dbReference type="Gene3D" id="3.40.50.80">
    <property type="entry name" value="Nucleotide-binding domain of ferredoxin-NADP reductase (FNR) module"/>
    <property type="match status" value="1"/>
</dbReference>
<dbReference type="RefSeq" id="WP_381831970.1">
    <property type="nucleotide sequence ID" value="NZ_JBHTCF010000008.1"/>
</dbReference>
<name>A0ABW2JM89_9ACTN</name>
<protein>
    <submittedName>
        <fullName evidence="3">Siderophore-interacting protein</fullName>
    </submittedName>
</protein>
<dbReference type="Gene3D" id="2.40.30.10">
    <property type="entry name" value="Translation factors"/>
    <property type="match status" value="1"/>
</dbReference>
<organism evidence="3 4">
    <name type="scientific">Streptomyces monticola</name>
    <dbReference type="NCBI Taxonomy" id="2666263"/>
    <lineage>
        <taxon>Bacteria</taxon>
        <taxon>Bacillati</taxon>
        <taxon>Actinomycetota</taxon>
        <taxon>Actinomycetes</taxon>
        <taxon>Kitasatosporales</taxon>
        <taxon>Streptomycetaceae</taxon>
        <taxon>Streptomyces</taxon>
    </lineage>
</organism>
<dbReference type="InterPro" id="IPR013113">
    <property type="entry name" value="SIP_FAD-bd"/>
</dbReference>
<dbReference type="PANTHER" id="PTHR30157">
    <property type="entry name" value="FERRIC REDUCTASE, NADPH-DEPENDENT"/>
    <property type="match status" value="1"/>
</dbReference>
<dbReference type="InterPro" id="IPR017938">
    <property type="entry name" value="Riboflavin_synthase-like_b-brl"/>
</dbReference>
<dbReference type="InterPro" id="IPR039261">
    <property type="entry name" value="FNR_nucleotide-bd"/>
</dbReference>
<gene>
    <name evidence="3" type="ORF">ACFQVC_20380</name>
</gene>
<evidence type="ECO:0000313" key="3">
    <source>
        <dbReference type="EMBL" id="MFC7306571.1"/>
    </source>
</evidence>
<proteinExistence type="predicted"/>
<dbReference type="SUPFAM" id="SSF63380">
    <property type="entry name" value="Riboflavin synthase domain-like"/>
    <property type="match status" value="1"/>
</dbReference>
<feature type="domain" description="FAD-binding FR-type" evidence="2">
    <location>
        <begin position="8"/>
        <end position="158"/>
    </location>
</feature>
<dbReference type="EMBL" id="JBHTCF010000008">
    <property type="protein sequence ID" value="MFC7306571.1"/>
    <property type="molecule type" value="Genomic_DNA"/>
</dbReference>
<dbReference type="PANTHER" id="PTHR30157:SF0">
    <property type="entry name" value="NADPH-DEPENDENT FERRIC-CHELATE REDUCTASE"/>
    <property type="match status" value="1"/>
</dbReference>
<dbReference type="PROSITE" id="PS51384">
    <property type="entry name" value="FAD_FR"/>
    <property type="match status" value="1"/>
</dbReference>
<dbReference type="Pfam" id="PF08021">
    <property type="entry name" value="FAD_binding_9"/>
    <property type="match status" value="1"/>
</dbReference>
<evidence type="ECO:0000259" key="2">
    <source>
        <dbReference type="PROSITE" id="PS51384"/>
    </source>
</evidence>
<dbReference type="CDD" id="cd06193">
    <property type="entry name" value="siderophore_interacting"/>
    <property type="match status" value="1"/>
</dbReference>
<accession>A0ABW2JM89</accession>
<comment type="caution">
    <text evidence="3">The sequence shown here is derived from an EMBL/GenBank/DDBJ whole genome shotgun (WGS) entry which is preliminary data.</text>
</comment>
<reference evidence="4" key="1">
    <citation type="journal article" date="2019" name="Int. J. Syst. Evol. Microbiol.">
        <title>The Global Catalogue of Microorganisms (GCM) 10K type strain sequencing project: providing services to taxonomists for standard genome sequencing and annotation.</title>
        <authorList>
            <consortium name="The Broad Institute Genomics Platform"/>
            <consortium name="The Broad Institute Genome Sequencing Center for Infectious Disease"/>
            <person name="Wu L."/>
            <person name="Ma J."/>
        </authorList>
    </citation>
    <scope>NUCLEOTIDE SEQUENCE [LARGE SCALE GENOMIC DNA]</scope>
    <source>
        <strain evidence="4">SYNS20</strain>
    </source>
</reference>
<dbReference type="InterPro" id="IPR007037">
    <property type="entry name" value="SIP_rossman_dom"/>
</dbReference>
<keyword evidence="4" id="KW-1185">Reference proteome</keyword>
<dbReference type="Pfam" id="PF04954">
    <property type="entry name" value="SIP"/>
    <property type="match status" value="1"/>
</dbReference>
<evidence type="ECO:0000256" key="1">
    <source>
        <dbReference type="SAM" id="MobiDB-lite"/>
    </source>
</evidence>
<dbReference type="InterPro" id="IPR017927">
    <property type="entry name" value="FAD-bd_FR_type"/>
</dbReference>
<sequence length="306" mass="33058">MTYEAQQLPIRFIEVTGVRRITPRMARITFGGADLADFRIAGPDQQVKLYFPKPGQARPRLPERGGDGTGDTDGAHGDLIRWYEAYTALPEAERPWMRSYTVRAHHPQEAAVDIDFVLHGDSAQDAASADGPATRWAAAAQPGDVLGMFGPSAYFTKPVPLGTTDWTLLAGDESALPALGTIIEALPEGARATAYVEIADADEEQAFTTEGDVTVHWLHRAAGPAGHGSLLLDAVRAAEFPAGSVYAWLAGESGAVRGLRRHLVDERGIDKSAIDFAGYWRRRLTRDDAPTAEDLADAQELLGREA</sequence>
<dbReference type="InterPro" id="IPR039374">
    <property type="entry name" value="SIP_fam"/>
</dbReference>